<name>A0A0E3T8A4_9CAUD</name>
<accession>A0A0E3T8A4</accession>
<protein>
    <submittedName>
        <fullName evidence="1">Uncharacterized protein</fullName>
    </submittedName>
</protein>
<dbReference type="EMBL" id="KP790011">
    <property type="protein sequence ID" value="AKC03060.1"/>
    <property type="molecule type" value="Genomic_DNA"/>
</dbReference>
<reference evidence="1 2" key="1">
    <citation type="journal article" date="2015" name="Sci. Rep.">
        <title>Bacteriophages of wastewater foaming-associated filamentous Gordonia reduce host levels in raw activated sludge.</title>
        <authorList>
            <person name="Liu M."/>
            <person name="Gill J.J."/>
            <person name="Young R."/>
            <person name="Summer E.J."/>
        </authorList>
    </citation>
    <scope>NUCLEOTIDE SEQUENCE [LARGE SCALE GENOMIC DNA]</scope>
</reference>
<evidence type="ECO:0000313" key="1">
    <source>
        <dbReference type="EMBL" id="AKC03060.1"/>
    </source>
</evidence>
<proteinExistence type="predicted"/>
<organism evidence="1 2">
    <name type="scientific">Gordonia phage Gsput1</name>
    <dbReference type="NCBI Taxonomy" id="1622193"/>
    <lineage>
        <taxon>Viruses</taxon>
        <taxon>Duplodnaviria</taxon>
        <taxon>Heunggongvirae</taxon>
        <taxon>Uroviricota</taxon>
        <taxon>Caudoviricetes</taxon>
        <taxon>Ruthgordonvirinae</taxon>
        <taxon>Gesputvirus</taxon>
        <taxon>Gesputvirus gsput1</taxon>
    </lineage>
</organism>
<dbReference type="RefSeq" id="YP_009275721.1">
    <property type="nucleotide sequence ID" value="NC_030932.1"/>
</dbReference>
<dbReference type="KEGG" id="vg:28800874"/>
<gene>
    <name evidence="1" type="ORF">Gsput1_35</name>
</gene>
<keyword evidence="2" id="KW-1185">Reference proteome</keyword>
<evidence type="ECO:0000313" key="2">
    <source>
        <dbReference type="Proteomes" id="UP000033018"/>
    </source>
</evidence>
<dbReference type="Proteomes" id="UP000033018">
    <property type="component" value="Segment"/>
</dbReference>
<dbReference type="GeneID" id="28800874"/>
<sequence length="49" mass="5885">MVEELERDSVRDHLRYVWQDVKYLGESLLLLAESTFAHYSGPRRFERDA</sequence>